<dbReference type="OrthoDB" id="541710at2759"/>
<dbReference type="AlphaFoldDB" id="A0A5J5BST8"/>
<dbReference type="GO" id="GO:0006488">
    <property type="term" value="P:dolichol-linked oligosaccharide biosynthetic process"/>
    <property type="evidence" value="ECO:0007669"/>
    <property type="project" value="InterPro"/>
</dbReference>
<dbReference type="EMBL" id="CM018033">
    <property type="protein sequence ID" value="KAA8546045.1"/>
    <property type="molecule type" value="Genomic_DNA"/>
</dbReference>
<feature type="transmembrane region" description="Helical" evidence="1">
    <location>
        <begin position="7"/>
        <end position="30"/>
    </location>
</feature>
<keyword evidence="1" id="KW-1133">Transmembrane helix</keyword>
<keyword evidence="1" id="KW-0812">Transmembrane</keyword>
<dbReference type="InterPro" id="IPR039698">
    <property type="entry name" value="Dfg10/SRD5A3"/>
</dbReference>
<keyword evidence="3" id="KW-1185">Reference proteome</keyword>
<dbReference type="PANTHER" id="PTHR14624">
    <property type="entry name" value="DFG10 PROTEIN"/>
    <property type="match status" value="1"/>
</dbReference>
<proteinExistence type="predicted"/>
<reference evidence="2 3" key="1">
    <citation type="submission" date="2019-09" db="EMBL/GenBank/DDBJ databases">
        <title>A chromosome-level genome assembly of the Chinese tupelo Nyssa sinensis.</title>
        <authorList>
            <person name="Yang X."/>
            <person name="Kang M."/>
            <person name="Yang Y."/>
            <person name="Xiong H."/>
            <person name="Wang M."/>
            <person name="Zhang Z."/>
            <person name="Wang Z."/>
            <person name="Wu H."/>
            <person name="Ma T."/>
            <person name="Liu J."/>
            <person name="Xi Z."/>
        </authorList>
    </citation>
    <scope>NUCLEOTIDE SEQUENCE [LARGE SCALE GENOMIC DNA]</scope>
    <source>
        <strain evidence="2">J267</strain>
        <tissue evidence="2">Leaf</tissue>
    </source>
</reference>
<evidence type="ECO:0000313" key="3">
    <source>
        <dbReference type="Proteomes" id="UP000325577"/>
    </source>
</evidence>
<dbReference type="UniPathway" id="UPA00378"/>
<dbReference type="GO" id="GO:0016095">
    <property type="term" value="P:polyprenol catabolic process"/>
    <property type="evidence" value="ECO:0007669"/>
    <property type="project" value="TreeGrafter"/>
</dbReference>
<dbReference type="PANTHER" id="PTHR14624:SF0">
    <property type="entry name" value="POLYPRENOL REDUCTASE"/>
    <property type="match status" value="1"/>
</dbReference>
<accession>A0A5J5BST8</accession>
<protein>
    <submittedName>
        <fullName evidence="2">Uncharacterized protein</fullName>
    </submittedName>
</protein>
<evidence type="ECO:0000256" key="1">
    <source>
        <dbReference type="SAM" id="Phobius"/>
    </source>
</evidence>
<dbReference type="GO" id="GO:0003865">
    <property type="term" value="F:3-oxo-5-alpha-steroid 4-dehydrogenase activity"/>
    <property type="evidence" value="ECO:0007669"/>
    <property type="project" value="TreeGrafter"/>
</dbReference>
<dbReference type="Proteomes" id="UP000325577">
    <property type="component" value="Linkage Group LG10"/>
</dbReference>
<keyword evidence="1" id="KW-0472">Membrane</keyword>
<organism evidence="2 3">
    <name type="scientific">Nyssa sinensis</name>
    <dbReference type="NCBI Taxonomy" id="561372"/>
    <lineage>
        <taxon>Eukaryota</taxon>
        <taxon>Viridiplantae</taxon>
        <taxon>Streptophyta</taxon>
        <taxon>Embryophyta</taxon>
        <taxon>Tracheophyta</taxon>
        <taxon>Spermatophyta</taxon>
        <taxon>Magnoliopsida</taxon>
        <taxon>eudicotyledons</taxon>
        <taxon>Gunneridae</taxon>
        <taxon>Pentapetalae</taxon>
        <taxon>asterids</taxon>
        <taxon>Cornales</taxon>
        <taxon>Nyssaceae</taxon>
        <taxon>Nyssa</taxon>
    </lineage>
</organism>
<name>A0A5J5BST8_9ASTE</name>
<dbReference type="GO" id="GO:0005783">
    <property type="term" value="C:endoplasmic reticulum"/>
    <property type="evidence" value="ECO:0007669"/>
    <property type="project" value="TreeGrafter"/>
</dbReference>
<gene>
    <name evidence="2" type="ORF">F0562_020504</name>
</gene>
<sequence>MEIGLAALLRAAWIAGTLPILIASVSPSWLSSFREALLGFAKRGKIMQSSSHNFTVPQRFFLHFYVVAVVWTTFLVAASWFYAYRMALLVPPPLNYSTVASYLTGVPQLGLHIFGYLTGILFYTAAPLSLCCTCAPECRCHAILGSLWENTKQVDDYVIPHGDWFELYMVVLWLLAAGQTSQSGYFLDSW</sequence>
<evidence type="ECO:0000313" key="2">
    <source>
        <dbReference type="EMBL" id="KAA8546045.1"/>
    </source>
</evidence>
<feature type="transmembrane region" description="Helical" evidence="1">
    <location>
        <begin position="60"/>
        <end position="83"/>
    </location>
</feature>